<feature type="transmembrane region" description="Helical" evidence="7">
    <location>
        <begin position="157"/>
        <end position="177"/>
    </location>
</feature>
<organism evidence="8 9">
    <name type="scientific">Thiohalocapsa halophila</name>
    <dbReference type="NCBI Taxonomy" id="69359"/>
    <lineage>
        <taxon>Bacteria</taxon>
        <taxon>Pseudomonadati</taxon>
        <taxon>Pseudomonadota</taxon>
        <taxon>Gammaproteobacteria</taxon>
        <taxon>Chromatiales</taxon>
        <taxon>Chromatiaceae</taxon>
        <taxon>Thiohalocapsa</taxon>
    </lineage>
</organism>
<feature type="transmembrane region" description="Helical" evidence="7">
    <location>
        <begin position="208"/>
        <end position="225"/>
    </location>
</feature>
<dbReference type="EMBL" id="NRRV01000003">
    <property type="protein sequence ID" value="MBK1629552.1"/>
    <property type="molecule type" value="Genomic_DNA"/>
</dbReference>
<dbReference type="RefSeq" id="WP_200233623.1">
    <property type="nucleotide sequence ID" value="NZ_NRRV01000003.1"/>
</dbReference>
<dbReference type="InterPro" id="IPR000715">
    <property type="entry name" value="Glycosyl_transferase_4"/>
</dbReference>
<keyword evidence="9" id="KW-1185">Reference proteome</keyword>
<evidence type="ECO:0000256" key="2">
    <source>
        <dbReference type="ARBA" id="ARBA00022475"/>
    </source>
</evidence>
<keyword evidence="3" id="KW-0808">Transferase</keyword>
<feature type="transmembrane region" description="Helical" evidence="7">
    <location>
        <begin position="20"/>
        <end position="41"/>
    </location>
</feature>
<feature type="transmembrane region" description="Helical" evidence="7">
    <location>
        <begin position="125"/>
        <end position="145"/>
    </location>
</feature>
<dbReference type="PANTHER" id="PTHR22926">
    <property type="entry name" value="PHOSPHO-N-ACETYLMURAMOYL-PENTAPEPTIDE-TRANSFERASE"/>
    <property type="match status" value="1"/>
</dbReference>
<dbReference type="Pfam" id="PF00953">
    <property type="entry name" value="Glycos_transf_4"/>
    <property type="match status" value="1"/>
</dbReference>
<sequence length="369" mass="38555">MQAHAATLSSAVAPDTLLPLAIGIAAPVLALLVAASVVWLLRRNRLLLLRILDQPNERSLHQAPVPRTGGVGVLLGAAGGLALTLPWLLAPAAGWSVASLVLATALLAGVSLLDDHHHVPARYRLAAQLTAAALALVAGVAWRALGLPGLGGLLLPGWLAPALTLVLIVWIINLYNFMDGMDGLAGGMAVIGFGALAVLGMLAGAADYALVAAVIAAAAGGFLVHNLPRAGIFLGDVGSTVLGFWAAVLLLWGAGRGLFPLWLGLLVFSPFLVDATWTLLRRLARGAPVWQAHREHHYQRLVLAGWSTRRTLFWAYVLMGAAAASAIGARDLTAPEQWLLLAGWAGLYGLVHLRVDLVERGQSAAPDRP</sequence>
<comment type="caution">
    <text evidence="8">The sequence shown here is derived from an EMBL/GenBank/DDBJ whole genome shotgun (WGS) entry which is preliminary data.</text>
</comment>
<evidence type="ECO:0000256" key="5">
    <source>
        <dbReference type="ARBA" id="ARBA00022989"/>
    </source>
</evidence>
<dbReference type="PANTHER" id="PTHR22926:SF3">
    <property type="entry name" value="UNDECAPRENYL-PHOSPHATE ALPHA-N-ACETYLGLUCOSAMINYL 1-PHOSPHATE TRANSFERASE"/>
    <property type="match status" value="1"/>
</dbReference>
<protein>
    <recommendedName>
        <fullName evidence="10">Glycosyltransferase family 4 protein</fullName>
    </recommendedName>
</protein>
<keyword evidence="4 7" id="KW-0812">Transmembrane</keyword>
<evidence type="ECO:0000256" key="3">
    <source>
        <dbReference type="ARBA" id="ARBA00022679"/>
    </source>
</evidence>
<keyword evidence="5 7" id="KW-1133">Transmembrane helix</keyword>
<comment type="subcellular location">
    <subcellularLocation>
        <location evidence="1">Cell membrane</location>
        <topology evidence="1">Multi-pass membrane protein</topology>
    </subcellularLocation>
</comment>
<evidence type="ECO:0000256" key="4">
    <source>
        <dbReference type="ARBA" id="ARBA00022692"/>
    </source>
</evidence>
<evidence type="ECO:0000256" key="1">
    <source>
        <dbReference type="ARBA" id="ARBA00004651"/>
    </source>
</evidence>
<feature type="transmembrane region" description="Helical" evidence="7">
    <location>
        <begin position="232"/>
        <end position="253"/>
    </location>
</feature>
<evidence type="ECO:0008006" key="10">
    <source>
        <dbReference type="Google" id="ProtNLM"/>
    </source>
</evidence>
<dbReference type="Proteomes" id="UP000748752">
    <property type="component" value="Unassembled WGS sequence"/>
</dbReference>
<evidence type="ECO:0000256" key="7">
    <source>
        <dbReference type="SAM" id="Phobius"/>
    </source>
</evidence>
<name>A0ABS1CCD7_9GAMM</name>
<proteinExistence type="predicted"/>
<evidence type="ECO:0000256" key="6">
    <source>
        <dbReference type="ARBA" id="ARBA00023136"/>
    </source>
</evidence>
<feature type="transmembrane region" description="Helical" evidence="7">
    <location>
        <begin position="95"/>
        <end position="113"/>
    </location>
</feature>
<feature type="transmembrane region" description="Helical" evidence="7">
    <location>
        <begin position="184"/>
        <end position="202"/>
    </location>
</feature>
<feature type="transmembrane region" description="Helical" evidence="7">
    <location>
        <begin position="259"/>
        <end position="280"/>
    </location>
</feature>
<keyword evidence="6 7" id="KW-0472">Membrane</keyword>
<reference evidence="8 9" key="1">
    <citation type="journal article" date="2020" name="Microorganisms">
        <title>Osmotic Adaptation and Compatible Solute Biosynthesis of Phototrophic Bacteria as Revealed from Genome Analyses.</title>
        <authorList>
            <person name="Imhoff J.F."/>
            <person name="Rahn T."/>
            <person name="Kunzel S."/>
            <person name="Keller A."/>
            <person name="Neulinger S.C."/>
        </authorList>
    </citation>
    <scope>NUCLEOTIDE SEQUENCE [LARGE SCALE GENOMIC DNA]</scope>
    <source>
        <strain evidence="8 9">DSM 6210</strain>
    </source>
</reference>
<feature type="transmembrane region" description="Helical" evidence="7">
    <location>
        <begin position="68"/>
        <end position="89"/>
    </location>
</feature>
<accession>A0ABS1CCD7</accession>
<evidence type="ECO:0000313" key="8">
    <source>
        <dbReference type="EMBL" id="MBK1629552.1"/>
    </source>
</evidence>
<keyword evidence="2" id="KW-1003">Cell membrane</keyword>
<gene>
    <name evidence="8" type="ORF">CKO31_02115</name>
</gene>
<dbReference type="CDD" id="cd06854">
    <property type="entry name" value="GT_WbpL_WbcO_like"/>
    <property type="match status" value="1"/>
</dbReference>
<evidence type="ECO:0000313" key="9">
    <source>
        <dbReference type="Proteomes" id="UP000748752"/>
    </source>
</evidence>
<feature type="transmembrane region" description="Helical" evidence="7">
    <location>
        <begin position="313"/>
        <end position="332"/>
    </location>
</feature>